<feature type="compositionally biased region" description="Acidic residues" evidence="1">
    <location>
        <begin position="451"/>
        <end position="463"/>
    </location>
</feature>
<feature type="region of interest" description="Disordered" evidence="1">
    <location>
        <begin position="437"/>
        <end position="471"/>
    </location>
</feature>
<protein>
    <recommendedName>
        <fullName evidence="4">Aminotransferase-like plant mobile domain-containing protein</fullName>
    </recommendedName>
</protein>
<evidence type="ECO:0000313" key="3">
    <source>
        <dbReference type="Proteomes" id="UP001497453"/>
    </source>
</evidence>
<name>A0ABP1DAC0_9APHY</name>
<evidence type="ECO:0000256" key="1">
    <source>
        <dbReference type="SAM" id="MobiDB-lite"/>
    </source>
</evidence>
<dbReference type="Proteomes" id="UP001497453">
    <property type="component" value="Chromosome 3"/>
</dbReference>
<feature type="region of interest" description="Disordered" evidence="1">
    <location>
        <begin position="355"/>
        <end position="400"/>
    </location>
</feature>
<proteinExistence type="predicted"/>
<evidence type="ECO:0000313" key="2">
    <source>
        <dbReference type="EMBL" id="CAL1704796.1"/>
    </source>
</evidence>
<reference evidence="3" key="1">
    <citation type="submission" date="2024-04" db="EMBL/GenBank/DDBJ databases">
        <authorList>
            <person name="Shaw F."/>
            <person name="Minotto A."/>
        </authorList>
    </citation>
    <scope>NUCLEOTIDE SEQUENCE [LARGE SCALE GENOMIC DNA]</scope>
</reference>
<dbReference type="EMBL" id="OZ037946">
    <property type="protein sequence ID" value="CAL1704796.1"/>
    <property type="molecule type" value="Genomic_DNA"/>
</dbReference>
<keyword evidence="3" id="KW-1185">Reference proteome</keyword>
<evidence type="ECO:0008006" key="4">
    <source>
        <dbReference type="Google" id="ProtNLM"/>
    </source>
</evidence>
<accession>A0ABP1DAC0</accession>
<feature type="compositionally biased region" description="Pro residues" evidence="1">
    <location>
        <begin position="355"/>
        <end position="367"/>
    </location>
</feature>
<organism evidence="2 3">
    <name type="scientific">Somion occarium</name>
    <dbReference type="NCBI Taxonomy" id="3059160"/>
    <lineage>
        <taxon>Eukaryota</taxon>
        <taxon>Fungi</taxon>
        <taxon>Dikarya</taxon>
        <taxon>Basidiomycota</taxon>
        <taxon>Agaricomycotina</taxon>
        <taxon>Agaricomycetes</taxon>
        <taxon>Polyporales</taxon>
        <taxon>Cerrenaceae</taxon>
        <taxon>Somion</taxon>
    </lineage>
</organism>
<gene>
    <name evidence="2" type="ORF">GFSPODELE1_LOCUS5146</name>
</gene>
<sequence length="496" mass="56375">MEKWHALLYPASWQKPKRAPSNLQEYISKAILPSMAIASCAPQLPPQGHGAHRNHLTARPEIWRRLEVLHSIVPEYFDNVSKWYVGRYIPSNDLNVPDGDEVRGDQFTLRSEGFDVQERMIGYPGNMDRVVRWVVEFPLLTVERTLHLTFQQTLEWTFDTSMSDLDVDRELFRTVCWTRTQVGETTKDAECALMVFIQPPWIMTPYELKSFSDCPGLRIDTETYKGKERTWSKVWDYCFRKKCHWFIFTTYRGWVFGAFSRGWTRGFATPVFQYNSTSPNILEGLIFWISSAMGLADGWHIPEVSEDCYVSFDYPCTIYDAMGTCEKCNEEDMAFALSIVAEPVTSHNLRSTIPAPPLHSFPPPPPSDTSWGEGSLGCLQDSLSENSLEDGNSETRLSPDGLLNNKMVLYPDPNALAPGTWRESISKWDGQANVLTTGEETPRAGSPLPQDPDDMDQSDDGSDDSTVVELPPTKNALGLWLTSNPIEMRFDDTYLE</sequence>